<evidence type="ECO:0000313" key="4">
    <source>
        <dbReference type="Proteomes" id="UP001175261"/>
    </source>
</evidence>
<dbReference type="PROSITE" id="PS50011">
    <property type="entry name" value="PROTEIN_KINASE_DOM"/>
    <property type="match status" value="1"/>
</dbReference>
<name>A0AA39GH20_SARSR</name>
<keyword evidence="4" id="KW-1185">Reference proteome</keyword>
<comment type="caution">
    <text evidence="2">The sequence shown here is derived from an EMBL/GenBank/DDBJ whole genome shotgun (WGS) entry which is preliminary data.</text>
</comment>
<dbReference type="Gene3D" id="1.10.510.10">
    <property type="entry name" value="Transferase(Phosphotransferase) domain 1"/>
    <property type="match status" value="1"/>
</dbReference>
<dbReference type="GO" id="GO:0005524">
    <property type="term" value="F:ATP binding"/>
    <property type="evidence" value="ECO:0007669"/>
    <property type="project" value="InterPro"/>
</dbReference>
<protein>
    <recommendedName>
        <fullName evidence="1">Protein kinase domain-containing protein</fullName>
    </recommendedName>
</protein>
<proteinExistence type="predicted"/>
<evidence type="ECO:0000313" key="3">
    <source>
        <dbReference type="EMBL" id="KAK0392848.1"/>
    </source>
</evidence>
<sequence>MNLSQQSIHDVIHPTAALARPTSSASRERSISNSDWSASFLNPKNRIDSLEPVRNSKWRIDGCTAYGSQFYAVPVFFDTCPLRIDVFVPELTTLPEAIRRVLDVDVVFHTRDADRIAGLGITRHILRILNYWTSTLAAPRAPFDDVPFGSRIVLANLPVNIRDVSITIAPAHYVERHLVPLADLQANWGAHLCYPPTVDVRRLKVVFQVHDSVCLVELDQKLWILKALANHTKYLYHELRNLLRIPPHENVVAKPSHLVTKACSFGGKTAVLGFTLEYHEYGSLRDLVPFLHLHHQITTETAVGWSVQLTSALCHLRQTTGTFYPDLRLDNIVLSADGRVVMVDFEQRGVWCEFAAPEVNAFDYVRIVAIDGDTEPCVQQQFADILEAQLPGWHDLEEGEEYIWPSSGYNVAWKCLTPTEQEACEVYMLGRVLWCIFEGQSAPQRATVWISYRWEPELEFPEYRKAPQPIRDLIDRCTRGRSPGMGTVITRRGSQLVLRSLERTGGSTPEDVQQTAKEWWQAELKRSRDWLRARAEGLRRGDWNENFYNRPRLREVYDALKEYQQSNNFGHEPHLVAGLKQVLGGIPFCRV</sequence>
<gene>
    <name evidence="3" type="ORF">NLU13_2342</name>
    <name evidence="2" type="ORF">NLU13_5132</name>
</gene>
<dbReference type="AlphaFoldDB" id="A0AA39GH20"/>
<organism evidence="2 4">
    <name type="scientific">Sarocladium strictum</name>
    <name type="common">Black bundle disease fungus</name>
    <name type="synonym">Acremonium strictum</name>
    <dbReference type="NCBI Taxonomy" id="5046"/>
    <lineage>
        <taxon>Eukaryota</taxon>
        <taxon>Fungi</taxon>
        <taxon>Dikarya</taxon>
        <taxon>Ascomycota</taxon>
        <taxon>Pezizomycotina</taxon>
        <taxon>Sordariomycetes</taxon>
        <taxon>Hypocreomycetidae</taxon>
        <taxon>Hypocreales</taxon>
        <taxon>Sarocladiaceae</taxon>
        <taxon>Sarocladium</taxon>
    </lineage>
</organism>
<dbReference type="InterPro" id="IPR011009">
    <property type="entry name" value="Kinase-like_dom_sf"/>
</dbReference>
<evidence type="ECO:0000259" key="1">
    <source>
        <dbReference type="PROSITE" id="PS50011"/>
    </source>
</evidence>
<dbReference type="GO" id="GO:0004672">
    <property type="term" value="F:protein kinase activity"/>
    <property type="evidence" value="ECO:0007669"/>
    <property type="project" value="InterPro"/>
</dbReference>
<dbReference type="SUPFAM" id="SSF56112">
    <property type="entry name" value="Protein kinase-like (PK-like)"/>
    <property type="match status" value="1"/>
</dbReference>
<dbReference type="EMBL" id="JAPDFR010000004">
    <property type="protein sequence ID" value="KAK0386819.1"/>
    <property type="molecule type" value="Genomic_DNA"/>
</dbReference>
<evidence type="ECO:0000313" key="2">
    <source>
        <dbReference type="EMBL" id="KAK0386819.1"/>
    </source>
</evidence>
<dbReference type="Proteomes" id="UP001175261">
    <property type="component" value="Unassembled WGS sequence"/>
</dbReference>
<dbReference type="InterPro" id="IPR000719">
    <property type="entry name" value="Prot_kinase_dom"/>
</dbReference>
<feature type="domain" description="Protein kinase" evidence="1">
    <location>
        <begin position="192"/>
        <end position="575"/>
    </location>
</feature>
<accession>A0AA39GH20</accession>
<dbReference type="EMBL" id="JAPDFR010000001">
    <property type="protein sequence ID" value="KAK0392848.1"/>
    <property type="molecule type" value="Genomic_DNA"/>
</dbReference>
<reference evidence="2" key="1">
    <citation type="submission" date="2022-10" db="EMBL/GenBank/DDBJ databases">
        <title>Determination and structural analysis of whole genome sequence of Sarocladium strictum F4-1.</title>
        <authorList>
            <person name="Hu L."/>
            <person name="Jiang Y."/>
        </authorList>
    </citation>
    <scope>NUCLEOTIDE SEQUENCE</scope>
    <source>
        <strain evidence="2">F4-1</strain>
    </source>
</reference>